<comment type="caution">
    <text evidence="2">The sequence shown here is derived from an EMBL/GenBank/DDBJ whole genome shotgun (WGS) entry which is preliminary data.</text>
</comment>
<keyword evidence="1" id="KW-1133">Transmembrane helix</keyword>
<sequence>MLASLLASLASGETVVALRRARRAAIVYLLVGLFAACGLGFLIGALYIWFAARYGSLEAAILFGLGFIVLALLVLLVDRLTAQSRARKAAERRKSDLTAIGVAAAMAALPGLLRSRVGLGATLVPALAVIAYAIYRENRAPEADAPSEQDLP</sequence>
<evidence type="ECO:0008006" key="4">
    <source>
        <dbReference type="Google" id="ProtNLM"/>
    </source>
</evidence>
<protein>
    <recommendedName>
        <fullName evidence="4">Phage holin family protein</fullName>
    </recommendedName>
</protein>
<name>A0ABV3QZ22_9HYPH</name>
<evidence type="ECO:0000256" key="1">
    <source>
        <dbReference type="SAM" id="Phobius"/>
    </source>
</evidence>
<proteinExistence type="predicted"/>
<organism evidence="2 3">
    <name type="scientific">Mesorhizobium marinum</name>
    <dbReference type="NCBI Taxonomy" id="3228790"/>
    <lineage>
        <taxon>Bacteria</taxon>
        <taxon>Pseudomonadati</taxon>
        <taxon>Pseudomonadota</taxon>
        <taxon>Alphaproteobacteria</taxon>
        <taxon>Hyphomicrobiales</taxon>
        <taxon>Phyllobacteriaceae</taxon>
        <taxon>Mesorhizobium</taxon>
    </lineage>
</organism>
<feature type="transmembrane region" description="Helical" evidence="1">
    <location>
        <begin position="56"/>
        <end position="77"/>
    </location>
</feature>
<dbReference type="EMBL" id="JBFOCI010000002">
    <property type="protein sequence ID" value="MEW9805758.1"/>
    <property type="molecule type" value="Genomic_DNA"/>
</dbReference>
<keyword evidence="1" id="KW-0812">Transmembrane</keyword>
<evidence type="ECO:0000313" key="3">
    <source>
        <dbReference type="Proteomes" id="UP001556196"/>
    </source>
</evidence>
<accession>A0ABV3QZ22</accession>
<keyword evidence="1" id="KW-0472">Membrane</keyword>
<dbReference type="Proteomes" id="UP001556196">
    <property type="component" value="Unassembled WGS sequence"/>
</dbReference>
<dbReference type="RefSeq" id="WP_367722846.1">
    <property type="nucleotide sequence ID" value="NZ_JBFOCI010000002.1"/>
</dbReference>
<reference evidence="2 3" key="1">
    <citation type="submission" date="2024-06" db="EMBL/GenBank/DDBJ databases">
        <authorList>
            <person name="Tuo L."/>
        </authorList>
    </citation>
    <scope>NUCLEOTIDE SEQUENCE [LARGE SCALE GENOMIC DNA]</scope>
    <source>
        <strain evidence="2 3">ZMM04-5</strain>
    </source>
</reference>
<feature type="transmembrane region" description="Helical" evidence="1">
    <location>
        <begin position="26"/>
        <end position="50"/>
    </location>
</feature>
<keyword evidence="3" id="KW-1185">Reference proteome</keyword>
<feature type="transmembrane region" description="Helical" evidence="1">
    <location>
        <begin position="119"/>
        <end position="135"/>
    </location>
</feature>
<evidence type="ECO:0000313" key="2">
    <source>
        <dbReference type="EMBL" id="MEW9805758.1"/>
    </source>
</evidence>
<gene>
    <name evidence="2" type="ORF">ABUE31_07175</name>
</gene>
<feature type="transmembrane region" description="Helical" evidence="1">
    <location>
        <begin position="97"/>
        <end position="113"/>
    </location>
</feature>